<evidence type="ECO:0000256" key="2">
    <source>
        <dbReference type="SAM" id="MobiDB-lite"/>
    </source>
</evidence>
<comment type="caution">
    <text evidence="3">The sequence shown here is derived from an EMBL/GenBank/DDBJ whole genome shotgun (WGS) entry which is preliminary data.</text>
</comment>
<feature type="region of interest" description="Disordered" evidence="2">
    <location>
        <begin position="470"/>
        <end position="501"/>
    </location>
</feature>
<evidence type="ECO:0000313" key="3">
    <source>
        <dbReference type="EMBL" id="KAJ7040640.1"/>
    </source>
</evidence>
<dbReference type="GO" id="GO:0000209">
    <property type="term" value="P:protein polyubiquitination"/>
    <property type="evidence" value="ECO:0007669"/>
    <property type="project" value="TreeGrafter"/>
</dbReference>
<sequence>MSLESLTVLERREYEVVRGRLVEGPGSSSSSITVPSRQWRRYQKTLTGLLKAVSFLDADGLKRVLTFVPVASFASSILSSKDHPTLVIGALQLFDLLLTKVPALYKPAFRREGVFHEIEKLAGRNVVSAVKPKEKETKEKGKEKGKEASESPKLTSRSLEPEDAITLRARAIQFKYLSGDGSFGALQRLVERLGRDESEKDAMEVLYELAEPFGAPHSSVSSFELLQSGVVDGLLQFATDGERKLSLARRKELLFDAFAGRRTKVVGSAPTPFATFVKKLQENLTRMESFDVVTVAQGTDDSKRSSPSLLARQLRLRLVAGDESDVPRNLHNIVVSIHAIATFQALHDYLRPRVAGLLGGGGSRLSGMLAALAGFTGTAARTSANTRCTATTAGKETRSSVDGECGLHGRKRERLLSDGYRFAGRGAVVSEDSFALDFARSPFRVATKPSILALCAGRVQEVDSVHGDLNKMNRHGREENDEKQFRQTEDRAVQKSSMGRENGTRLRMNSVKCIVKYKARPYAAAGRLIQTAVER</sequence>
<dbReference type="PANTHER" id="PTHR45670">
    <property type="entry name" value="E3 UBIQUITIN-PROTEIN LIGASE TRIP12"/>
    <property type="match status" value="1"/>
</dbReference>
<reference evidence="3" key="1">
    <citation type="submission" date="2023-03" db="EMBL/GenBank/DDBJ databases">
        <title>Massive genome expansion in bonnet fungi (Mycena s.s.) driven by repeated elements and novel gene families across ecological guilds.</title>
        <authorList>
            <consortium name="Lawrence Berkeley National Laboratory"/>
            <person name="Harder C.B."/>
            <person name="Miyauchi S."/>
            <person name="Viragh M."/>
            <person name="Kuo A."/>
            <person name="Thoen E."/>
            <person name="Andreopoulos B."/>
            <person name="Lu D."/>
            <person name="Skrede I."/>
            <person name="Drula E."/>
            <person name="Henrissat B."/>
            <person name="Morin E."/>
            <person name="Kohler A."/>
            <person name="Barry K."/>
            <person name="LaButti K."/>
            <person name="Morin E."/>
            <person name="Salamov A."/>
            <person name="Lipzen A."/>
            <person name="Mereny Z."/>
            <person name="Hegedus B."/>
            <person name="Baldrian P."/>
            <person name="Stursova M."/>
            <person name="Weitz H."/>
            <person name="Taylor A."/>
            <person name="Grigoriev I.V."/>
            <person name="Nagy L.G."/>
            <person name="Martin F."/>
            <person name="Kauserud H."/>
        </authorList>
    </citation>
    <scope>NUCLEOTIDE SEQUENCE</scope>
    <source>
        <strain evidence="3">CBHHK200</strain>
    </source>
</reference>
<proteinExistence type="predicted"/>
<evidence type="ECO:0000256" key="1">
    <source>
        <dbReference type="ARBA" id="ARBA00022679"/>
    </source>
</evidence>
<dbReference type="GO" id="GO:0016607">
    <property type="term" value="C:nuclear speck"/>
    <property type="evidence" value="ECO:0007669"/>
    <property type="project" value="TreeGrafter"/>
</dbReference>
<dbReference type="EMBL" id="JARJCM010000021">
    <property type="protein sequence ID" value="KAJ7040640.1"/>
    <property type="molecule type" value="Genomic_DNA"/>
</dbReference>
<dbReference type="GO" id="GO:0061630">
    <property type="term" value="F:ubiquitin protein ligase activity"/>
    <property type="evidence" value="ECO:0007669"/>
    <property type="project" value="InterPro"/>
</dbReference>
<feature type="compositionally biased region" description="Basic and acidic residues" evidence="2">
    <location>
        <begin position="470"/>
        <end position="493"/>
    </location>
</feature>
<dbReference type="AlphaFoldDB" id="A0AAD6X9T1"/>
<protein>
    <submittedName>
        <fullName evidence="3">Uncharacterized protein</fullName>
    </submittedName>
</protein>
<dbReference type="PANTHER" id="PTHR45670:SF1">
    <property type="entry name" value="E3 UBIQUITIN-PROTEIN LIGASE HECTD1"/>
    <property type="match status" value="1"/>
</dbReference>
<name>A0AAD6X9T1_9AGAR</name>
<gene>
    <name evidence="3" type="ORF">C8F04DRAFT_1311161</name>
</gene>
<evidence type="ECO:0000313" key="4">
    <source>
        <dbReference type="Proteomes" id="UP001218188"/>
    </source>
</evidence>
<keyword evidence="1" id="KW-0808">Transferase</keyword>
<dbReference type="Proteomes" id="UP001218188">
    <property type="component" value="Unassembled WGS sequence"/>
</dbReference>
<feature type="region of interest" description="Disordered" evidence="2">
    <location>
        <begin position="132"/>
        <end position="159"/>
    </location>
</feature>
<dbReference type="GO" id="GO:0043161">
    <property type="term" value="P:proteasome-mediated ubiquitin-dependent protein catabolic process"/>
    <property type="evidence" value="ECO:0007669"/>
    <property type="project" value="TreeGrafter"/>
</dbReference>
<accession>A0AAD6X9T1</accession>
<feature type="compositionally biased region" description="Basic and acidic residues" evidence="2">
    <location>
        <begin position="132"/>
        <end position="150"/>
    </location>
</feature>
<organism evidence="3 4">
    <name type="scientific">Mycena alexandri</name>
    <dbReference type="NCBI Taxonomy" id="1745969"/>
    <lineage>
        <taxon>Eukaryota</taxon>
        <taxon>Fungi</taxon>
        <taxon>Dikarya</taxon>
        <taxon>Basidiomycota</taxon>
        <taxon>Agaricomycotina</taxon>
        <taxon>Agaricomycetes</taxon>
        <taxon>Agaricomycetidae</taxon>
        <taxon>Agaricales</taxon>
        <taxon>Marasmiineae</taxon>
        <taxon>Mycenaceae</taxon>
        <taxon>Mycena</taxon>
    </lineage>
</organism>
<keyword evidence="4" id="KW-1185">Reference proteome</keyword>
<dbReference type="InterPro" id="IPR045322">
    <property type="entry name" value="HECTD1/TRIP12-like"/>
</dbReference>